<evidence type="ECO:0000313" key="4">
    <source>
        <dbReference type="Proteomes" id="UP000825051"/>
    </source>
</evidence>
<keyword evidence="4" id="KW-1185">Reference proteome</keyword>
<protein>
    <submittedName>
        <fullName evidence="3">Formylglycine-generating enzyme family protein</fullName>
    </submittedName>
</protein>
<evidence type="ECO:0000256" key="1">
    <source>
        <dbReference type="SAM" id="SignalP"/>
    </source>
</evidence>
<dbReference type="Gene3D" id="3.90.1580.10">
    <property type="entry name" value="paralog of FGE (formylglycine-generating enzyme)"/>
    <property type="match status" value="1"/>
</dbReference>
<dbReference type="Pfam" id="PF03781">
    <property type="entry name" value="FGE-sulfatase"/>
    <property type="match status" value="1"/>
</dbReference>
<keyword evidence="1" id="KW-0732">Signal</keyword>
<dbReference type="AlphaFoldDB" id="A0A8F9TT69"/>
<sequence>MNTAPAFRSSALALVWLAGAVLPGAAAPTPAPAHSAPPASRTATILIPAGDYVPFSKTPGDAPHQPVAAFRLDEYPVTNAEFLAFVRAHPQWRRSRVSRLFADSTYLNHWAADLEPGPAAPPDSPVVQVSWFAARAYARALHARLPSTAEWEFAAAAGYTSPDGKHDAQLNRDLYAWFARPSPAVLPSIATAKANFYGVRGLHGLVWEWVDDFNTALVANDSRADSGLDRDLFCAAGAVNVKDTNDYAAFMRQALRSSLKANNTTSSLGFRCAYDAPPPPAP</sequence>
<dbReference type="GO" id="GO:0120147">
    <property type="term" value="F:formylglycine-generating oxidase activity"/>
    <property type="evidence" value="ECO:0007669"/>
    <property type="project" value="TreeGrafter"/>
</dbReference>
<dbReference type="InterPro" id="IPR016187">
    <property type="entry name" value="CTDL_fold"/>
</dbReference>
<accession>A0A8F9TT69</accession>
<dbReference type="PANTHER" id="PTHR23150:SF19">
    <property type="entry name" value="FORMYLGLYCINE-GENERATING ENZYME"/>
    <property type="match status" value="1"/>
</dbReference>
<name>A0A8F9TT69_9BACT</name>
<dbReference type="RefSeq" id="WP_220161883.1">
    <property type="nucleotide sequence ID" value="NZ_CP080507.1"/>
</dbReference>
<feature type="signal peptide" evidence="1">
    <location>
        <begin position="1"/>
        <end position="26"/>
    </location>
</feature>
<evidence type="ECO:0000313" key="3">
    <source>
        <dbReference type="EMBL" id="QYM78779.1"/>
    </source>
</evidence>
<feature type="domain" description="Sulfatase-modifying factor enzyme-like" evidence="2">
    <location>
        <begin position="42"/>
        <end position="273"/>
    </location>
</feature>
<dbReference type="SUPFAM" id="SSF56436">
    <property type="entry name" value="C-type lectin-like"/>
    <property type="match status" value="1"/>
</dbReference>
<dbReference type="PANTHER" id="PTHR23150">
    <property type="entry name" value="SULFATASE MODIFYING FACTOR 1, 2"/>
    <property type="match status" value="1"/>
</dbReference>
<organism evidence="3 4">
    <name type="scientific">Horticoccus luteus</name>
    <dbReference type="NCBI Taxonomy" id="2862869"/>
    <lineage>
        <taxon>Bacteria</taxon>
        <taxon>Pseudomonadati</taxon>
        <taxon>Verrucomicrobiota</taxon>
        <taxon>Opitutia</taxon>
        <taxon>Opitutales</taxon>
        <taxon>Opitutaceae</taxon>
        <taxon>Horticoccus</taxon>
    </lineage>
</organism>
<dbReference type="InterPro" id="IPR051043">
    <property type="entry name" value="Sulfatase_Mod_Factor_Kinase"/>
</dbReference>
<dbReference type="InterPro" id="IPR005532">
    <property type="entry name" value="SUMF_dom"/>
</dbReference>
<gene>
    <name evidence="3" type="ORF">K0B96_15970</name>
</gene>
<evidence type="ECO:0000259" key="2">
    <source>
        <dbReference type="Pfam" id="PF03781"/>
    </source>
</evidence>
<feature type="chain" id="PRO_5034603066" evidence="1">
    <location>
        <begin position="27"/>
        <end position="282"/>
    </location>
</feature>
<dbReference type="KEGG" id="ole:K0B96_15970"/>
<dbReference type="Proteomes" id="UP000825051">
    <property type="component" value="Chromosome"/>
</dbReference>
<proteinExistence type="predicted"/>
<dbReference type="EMBL" id="CP080507">
    <property type="protein sequence ID" value="QYM78779.1"/>
    <property type="molecule type" value="Genomic_DNA"/>
</dbReference>
<reference evidence="3" key="1">
    <citation type="submission" date="2021-08" db="EMBL/GenBank/DDBJ databases">
        <title>Genome of a novel bacterium of the phylum Verrucomicrobia, Oleiharenicola sp. KSB-15.</title>
        <authorList>
            <person name="Chung J.-H."/>
            <person name="Ahn J.-H."/>
            <person name="Yoon Y."/>
            <person name="Kim D.-Y."/>
            <person name="An S.-H."/>
            <person name="Park I."/>
            <person name="Yeon J."/>
        </authorList>
    </citation>
    <scope>NUCLEOTIDE SEQUENCE</scope>
    <source>
        <strain evidence="3">KSB-15</strain>
    </source>
</reference>
<dbReference type="InterPro" id="IPR042095">
    <property type="entry name" value="SUMF_sf"/>
</dbReference>